<keyword evidence="5" id="KW-1185">Reference proteome</keyword>
<dbReference type="EMBL" id="QUAV01000004">
    <property type="protein sequence ID" value="TPR24233.1"/>
    <property type="molecule type" value="Genomic_DNA"/>
</dbReference>
<feature type="domain" description="UPF0029" evidence="3">
    <location>
        <begin position="140"/>
        <end position="195"/>
    </location>
</feature>
<feature type="domain" description="Impact N-terminal" evidence="2">
    <location>
        <begin position="19"/>
        <end position="124"/>
    </location>
</feature>
<dbReference type="InterPro" id="IPR015796">
    <property type="entry name" value="Impact_YigZ-like"/>
</dbReference>
<evidence type="ECO:0000259" key="3">
    <source>
        <dbReference type="Pfam" id="PF09186"/>
    </source>
</evidence>
<protein>
    <submittedName>
        <fullName evidence="4">YigZ family protein</fullName>
    </submittedName>
</protein>
<comment type="similarity">
    <text evidence="1">Belongs to the IMPACT family.</text>
</comment>
<dbReference type="NCBIfam" id="TIGR00257">
    <property type="entry name" value="IMPACT_YIGZ"/>
    <property type="match status" value="1"/>
</dbReference>
<dbReference type="Pfam" id="PF01205">
    <property type="entry name" value="Impact_N"/>
    <property type="match status" value="1"/>
</dbReference>
<organism evidence="4 5">
    <name type="scientific">Apilactobacillus micheneri</name>
    <dbReference type="NCBI Taxonomy" id="1899430"/>
    <lineage>
        <taxon>Bacteria</taxon>
        <taxon>Bacillati</taxon>
        <taxon>Bacillota</taxon>
        <taxon>Bacilli</taxon>
        <taxon>Lactobacillales</taxon>
        <taxon>Lactobacillaceae</taxon>
        <taxon>Apilactobacillus</taxon>
    </lineage>
</organism>
<reference evidence="4 5" key="1">
    <citation type="submission" date="2018-08" db="EMBL/GenBank/DDBJ databases">
        <title>Comparative genomics of wild bee and flower associated Lactobacillus reveals potential adaptation to the bee host.</title>
        <authorList>
            <person name="Vuong H.Q."/>
            <person name="Mcfrederick Q.S."/>
        </authorList>
    </citation>
    <scope>NUCLEOTIDE SEQUENCE [LARGE SCALE GENOMIC DNA]</scope>
    <source>
        <strain evidence="4 5">HV_13</strain>
    </source>
</reference>
<evidence type="ECO:0000313" key="4">
    <source>
        <dbReference type="EMBL" id="TPR24233.1"/>
    </source>
</evidence>
<dbReference type="Pfam" id="PF09186">
    <property type="entry name" value="DUF1949"/>
    <property type="match status" value="1"/>
</dbReference>
<dbReference type="Gene3D" id="3.30.70.240">
    <property type="match status" value="1"/>
</dbReference>
<dbReference type="InterPro" id="IPR020568">
    <property type="entry name" value="Ribosomal_Su5_D2-typ_SF"/>
</dbReference>
<sequence>MQKNYLTIKTKGSNEIDIKKSRFICNIARVQNEEEANNFIESIKLENKKATHNCYAYVIGQDDHIQRASDNGEPSGTAGVPILDAIKMIGIHNTVAVVTRYFGGIKLGAGGLIRAYSNATTKAIESVGVIEKVLQTEITINVDYKLFDQLQYHLNENDINIIDTQYTDKVSVIVAIDNHYIEAFKQDIVNLLNNRVSMVDGDEKYFEVDFDPYKDNKKD</sequence>
<dbReference type="InterPro" id="IPR023582">
    <property type="entry name" value="Impact"/>
</dbReference>
<name>A0ABY2YWP6_9LACO</name>
<dbReference type="Gene3D" id="3.30.230.30">
    <property type="entry name" value="Impact, N-terminal domain"/>
    <property type="match status" value="1"/>
</dbReference>
<dbReference type="InterPro" id="IPR036956">
    <property type="entry name" value="Impact_N_sf"/>
</dbReference>
<evidence type="ECO:0000256" key="1">
    <source>
        <dbReference type="ARBA" id="ARBA00007665"/>
    </source>
</evidence>
<dbReference type="PANTHER" id="PTHR16301">
    <property type="entry name" value="IMPACT-RELATED"/>
    <property type="match status" value="1"/>
</dbReference>
<accession>A0ABY2YWP6</accession>
<dbReference type="InterPro" id="IPR015269">
    <property type="entry name" value="UPF0029_Impact_C"/>
</dbReference>
<dbReference type="RefSeq" id="WP_140925997.1">
    <property type="nucleotide sequence ID" value="NZ_QUAU01000004.1"/>
</dbReference>
<dbReference type="PROSITE" id="PS00910">
    <property type="entry name" value="UPF0029"/>
    <property type="match status" value="1"/>
</dbReference>
<gene>
    <name evidence="4" type="ORF">DY114_06145</name>
</gene>
<evidence type="ECO:0000259" key="2">
    <source>
        <dbReference type="Pfam" id="PF01205"/>
    </source>
</evidence>
<dbReference type="SUPFAM" id="SSF54980">
    <property type="entry name" value="EF-G C-terminal domain-like"/>
    <property type="match status" value="1"/>
</dbReference>
<dbReference type="SUPFAM" id="SSF54211">
    <property type="entry name" value="Ribosomal protein S5 domain 2-like"/>
    <property type="match status" value="1"/>
</dbReference>
<comment type="caution">
    <text evidence="4">The sequence shown here is derived from an EMBL/GenBank/DDBJ whole genome shotgun (WGS) entry which is preliminary data.</text>
</comment>
<dbReference type="Proteomes" id="UP000777560">
    <property type="component" value="Unassembled WGS sequence"/>
</dbReference>
<dbReference type="InterPro" id="IPR020569">
    <property type="entry name" value="UPF0029_Impact_CS"/>
</dbReference>
<evidence type="ECO:0000313" key="5">
    <source>
        <dbReference type="Proteomes" id="UP000777560"/>
    </source>
</evidence>
<dbReference type="PANTHER" id="PTHR16301:SF20">
    <property type="entry name" value="IMPACT FAMILY MEMBER YIGZ"/>
    <property type="match status" value="1"/>
</dbReference>
<proteinExistence type="inferred from homology"/>
<dbReference type="InterPro" id="IPR001498">
    <property type="entry name" value="Impact_N"/>
</dbReference>
<dbReference type="InterPro" id="IPR035647">
    <property type="entry name" value="EFG_III/V"/>
</dbReference>